<keyword evidence="2" id="KW-1185">Reference proteome</keyword>
<reference evidence="1" key="1">
    <citation type="submission" date="2020-10" db="EMBL/GenBank/DDBJ databases">
        <title>Paenihalocynthiibacter styelae gen. nov., sp. nov., isolated from stalked sea squirt Styela clava.</title>
        <authorList>
            <person name="Kim Y.-O."/>
            <person name="Yoon J.-H."/>
        </authorList>
    </citation>
    <scope>NUCLEOTIDE SEQUENCE</scope>
    <source>
        <strain evidence="1">MYP1-1</strain>
    </source>
</reference>
<proteinExistence type="predicted"/>
<dbReference type="RefSeq" id="WP_228849925.1">
    <property type="nucleotide sequence ID" value="NZ_JADCKQ010000016.1"/>
</dbReference>
<accession>A0A8J7J021</accession>
<gene>
    <name evidence="1" type="ORF">H1D41_16340</name>
</gene>
<dbReference type="AlphaFoldDB" id="A0A8J7J021"/>
<dbReference type="Proteomes" id="UP000640583">
    <property type="component" value="Unassembled WGS sequence"/>
</dbReference>
<dbReference type="InterPro" id="IPR021335">
    <property type="entry name" value="DUF2948"/>
</dbReference>
<organism evidence="1 2">
    <name type="scientific">Halocynthiibacter styelae</name>
    <dbReference type="NCBI Taxonomy" id="2761955"/>
    <lineage>
        <taxon>Bacteria</taxon>
        <taxon>Pseudomonadati</taxon>
        <taxon>Pseudomonadota</taxon>
        <taxon>Alphaproteobacteria</taxon>
        <taxon>Rhodobacterales</taxon>
        <taxon>Paracoccaceae</taxon>
        <taxon>Halocynthiibacter</taxon>
    </lineage>
</organism>
<name>A0A8J7J021_9RHOB</name>
<dbReference type="EMBL" id="JADCKQ010000016">
    <property type="protein sequence ID" value="MBI1495214.1"/>
    <property type="molecule type" value="Genomic_DNA"/>
</dbReference>
<protein>
    <submittedName>
        <fullName evidence="1">DUF2948 family protein</fullName>
    </submittedName>
</protein>
<evidence type="ECO:0000313" key="1">
    <source>
        <dbReference type="EMBL" id="MBI1495214.1"/>
    </source>
</evidence>
<evidence type="ECO:0000313" key="2">
    <source>
        <dbReference type="Proteomes" id="UP000640583"/>
    </source>
</evidence>
<dbReference type="Pfam" id="PF11164">
    <property type="entry name" value="DUF2948"/>
    <property type="match status" value="1"/>
</dbReference>
<comment type="caution">
    <text evidence="1">The sequence shown here is derived from an EMBL/GenBank/DDBJ whole genome shotgun (WGS) entry which is preliminary data.</text>
</comment>
<sequence length="157" mass="17258">MMDASFEDGAEQPLRLMAADADDLKVMSALTQDAVFPGNEMSFLKGERRFAILLNRFRWEDKTAAERRGRDFERVQSVLMVEDVLGVQTQGVSRDEDTVYSLMAVEFEAGEDGMGRLTLTLSGDGAIALNVEAVNISLKDVTRPYVAPSKQAPGHDA</sequence>